<keyword evidence="1" id="KW-0812">Transmembrane</keyword>
<dbReference type="Proteomes" id="UP000254835">
    <property type="component" value="Unassembled WGS sequence"/>
</dbReference>
<sequence>MSNIMNWRNPSLVPRFQGIQSLVQSANGAVALEASIVFTLLIVLIYFVLDLSQLNLNRGKAERTLHSIASVIRERTYLYDERKQIVPAEVDDMAKVALNLLGSTFPGKATAVRLETFYFTTGSAGDATVDNSWIDGKPLTMSYATDDNCVAADGAFTAVDAAQMTFISERTQWGWVPIYRVTLCVERSDTSVFSAFIGSLLKMPPNIAISNIVMPR</sequence>
<dbReference type="RefSeq" id="WP_080544677.1">
    <property type="nucleotide sequence ID" value="NZ_CP023964.1"/>
</dbReference>
<dbReference type="AlphaFoldDB" id="A0A380PU30"/>
<proteinExistence type="predicted"/>
<dbReference type="InterPro" id="IPR031582">
    <property type="entry name" value="TadF"/>
</dbReference>
<evidence type="ECO:0000313" key="2">
    <source>
        <dbReference type="EMBL" id="SUP77048.1"/>
    </source>
</evidence>
<dbReference type="GeneID" id="57906102"/>
<organism evidence="2 3">
    <name type="scientific">Yersinia frederiksenii</name>
    <dbReference type="NCBI Taxonomy" id="29484"/>
    <lineage>
        <taxon>Bacteria</taxon>
        <taxon>Pseudomonadati</taxon>
        <taxon>Pseudomonadota</taxon>
        <taxon>Gammaproteobacteria</taxon>
        <taxon>Enterobacterales</taxon>
        <taxon>Yersiniaceae</taxon>
        <taxon>Yersinia</taxon>
    </lineage>
</organism>
<evidence type="ECO:0000313" key="3">
    <source>
        <dbReference type="Proteomes" id="UP000254835"/>
    </source>
</evidence>
<accession>A0A380PU30</accession>
<gene>
    <name evidence="2" type="primary">tadF_1</name>
    <name evidence="2" type="ORF">NCTC11470_02106</name>
</gene>
<keyword evidence="1" id="KW-0472">Membrane</keyword>
<name>A0A380PU30_YERFR</name>
<evidence type="ECO:0000256" key="1">
    <source>
        <dbReference type="SAM" id="Phobius"/>
    </source>
</evidence>
<feature type="transmembrane region" description="Helical" evidence="1">
    <location>
        <begin position="29"/>
        <end position="49"/>
    </location>
</feature>
<dbReference type="Pfam" id="PF16964">
    <property type="entry name" value="TadF"/>
    <property type="match status" value="1"/>
</dbReference>
<keyword evidence="1" id="KW-1133">Transmembrane helix</keyword>
<reference evidence="2 3" key="1">
    <citation type="submission" date="2018-06" db="EMBL/GenBank/DDBJ databases">
        <authorList>
            <consortium name="Pathogen Informatics"/>
            <person name="Doyle S."/>
        </authorList>
    </citation>
    <scope>NUCLEOTIDE SEQUENCE [LARGE SCALE GENOMIC DNA]</scope>
    <source>
        <strain evidence="2 3">NCTC11470</strain>
    </source>
</reference>
<dbReference type="OrthoDB" id="7059416at2"/>
<protein>
    <submittedName>
        <fullName evidence="2">Putative tight adherance operon protein</fullName>
    </submittedName>
</protein>
<dbReference type="EMBL" id="UHJA01000001">
    <property type="protein sequence ID" value="SUP77048.1"/>
    <property type="molecule type" value="Genomic_DNA"/>
</dbReference>